<name>A0AC60Q0P7_IXOPE</name>
<organism evidence="1 2">
    <name type="scientific">Ixodes persulcatus</name>
    <name type="common">Taiga tick</name>
    <dbReference type="NCBI Taxonomy" id="34615"/>
    <lineage>
        <taxon>Eukaryota</taxon>
        <taxon>Metazoa</taxon>
        <taxon>Ecdysozoa</taxon>
        <taxon>Arthropoda</taxon>
        <taxon>Chelicerata</taxon>
        <taxon>Arachnida</taxon>
        <taxon>Acari</taxon>
        <taxon>Parasitiformes</taxon>
        <taxon>Ixodida</taxon>
        <taxon>Ixodoidea</taxon>
        <taxon>Ixodidae</taxon>
        <taxon>Ixodinae</taxon>
        <taxon>Ixodes</taxon>
    </lineage>
</organism>
<evidence type="ECO:0000313" key="2">
    <source>
        <dbReference type="Proteomes" id="UP000805193"/>
    </source>
</evidence>
<protein>
    <submittedName>
        <fullName evidence="1">Uncharacterized protein</fullName>
    </submittedName>
</protein>
<reference evidence="1 2" key="1">
    <citation type="journal article" date="2020" name="Cell">
        <title>Large-Scale Comparative Analyses of Tick Genomes Elucidate Their Genetic Diversity and Vector Capacities.</title>
        <authorList>
            <consortium name="Tick Genome and Microbiome Consortium (TIGMIC)"/>
            <person name="Jia N."/>
            <person name="Wang J."/>
            <person name="Shi W."/>
            <person name="Du L."/>
            <person name="Sun Y."/>
            <person name="Zhan W."/>
            <person name="Jiang J.F."/>
            <person name="Wang Q."/>
            <person name="Zhang B."/>
            <person name="Ji P."/>
            <person name="Bell-Sakyi L."/>
            <person name="Cui X.M."/>
            <person name="Yuan T.T."/>
            <person name="Jiang B.G."/>
            <person name="Yang W.F."/>
            <person name="Lam T.T."/>
            <person name="Chang Q.C."/>
            <person name="Ding S.J."/>
            <person name="Wang X.J."/>
            <person name="Zhu J.G."/>
            <person name="Ruan X.D."/>
            <person name="Zhao L."/>
            <person name="Wei J.T."/>
            <person name="Ye R.Z."/>
            <person name="Que T.C."/>
            <person name="Du C.H."/>
            <person name="Zhou Y.H."/>
            <person name="Cheng J.X."/>
            <person name="Dai P.F."/>
            <person name="Guo W.B."/>
            <person name="Han X.H."/>
            <person name="Huang E.J."/>
            <person name="Li L.F."/>
            <person name="Wei W."/>
            <person name="Gao Y.C."/>
            <person name="Liu J.Z."/>
            <person name="Shao H.Z."/>
            <person name="Wang X."/>
            <person name="Wang C.C."/>
            <person name="Yang T.C."/>
            <person name="Huo Q.B."/>
            <person name="Li W."/>
            <person name="Chen H.Y."/>
            <person name="Chen S.E."/>
            <person name="Zhou L.G."/>
            <person name="Ni X.B."/>
            <person name="Tian J.H."/>
            <person name="Sheng Y."/>
            <person name="Liu T."/>
            <person name="Pan Y.S."/>
            <person name="Xia L.Y."/>
            <person name="Li J."/>
            <person name="Zhao F."/>
            <person name="Cao W.C."/>
        </authorList>
    </citation>
    <scope>NUCLEOTIDE SEQUENCE [LARGE SCALE GENOMIC DNA]</scope>
    <source>
        <strain evidence="1">Iper-2018</strain>
    </source>
</reference>
<sequence length="490" mass="53417">MAWIILPRLSFPGAALLLQVCYLGLLISGTQASIQGLVNLTKVSVAELAEELVKIAIPGVNQRIITDVQDGGHRLVEIFQDSNDTVLGCNALGSKNLIDTVLNVIPEDMLTKVTKDEMQYFLDLCDNRDQNVPQGPIKSIFDFIGTTLKSLLIFPGTKWCGAGDVAKNYDDLGRESVTDMCCRDHDHATDSLAPFETVHGVTNVMLYTMTNCQDDCNFYNCLLEVNSLAGNAMGTIFFDTLKTNCFAYGYPDKCVSRNWISIPLLAKSCKQYQPDTSKSQKSIHRFAIVMAREGFPWFLLSAAVVLLGVCLLNSFILGAQISIRNIQGLINVSAADIAKELGKVDIIDAVLKVIPEGMITNVTKDEMQEFLDLCDIRSENATQGLLKSIFDFISDILSNFLIFPAPVQRPTCLLRNGGTLLGTRWRQCVCRGYDVSNEKTGEARCGGGSGTPAVRRVTSLLLALAQTGEARAVVAEPVATAAPPRQLCAV</sequence>
<evidence type="ECO:0000313" key="1">
    <source>
        <dbReference type="EMBL" id="KAG0426522.1"/>
    </source>
</evidence>
<proteinExistence type="predicted"/>
<comment type="caution">
    <text evidence="1">The sequence shown here is derived from an EMBL/GenBank/DDBJ whole genome shotgun (WGS) entry which is preliminary data.</text>
</comment>
<keyword evidence="2" id="KW-1185">Reference proteome</keyword>
<dbReference type="EMBL" id="JABSTQ010009710">
    <property type="protein sequence ID" value="KAG0426522.1"/>
    <property type="molecule type" value="Genomic_DNA"/>
</dbReference>
<accession>A0AC60Q0P7</accession>
<gene>
    <name evidence="1" type="ORF">HPB47_026374</name>
</gene>
<dbReference type="Proteomes" id="UP000805193">
    <property type="component" value="Unassembled WGS sequence"/>
</dbReference>